<dbReference type="Gene3D" id="3.30.420.40">
    <property type="match status" value="2"/>
</dbReference>
<dbReference type="NCBIfam" id="TIGR03725">
    <property type="entry name" value="T6A_YeaZ"/>
    <property type="match status" value="1"/>
</dbReference>
<name>A0AA43ZAZ2_9HYPH</name>
<dbReference type="EMBL" id="JAANCM010000001">
    <property type="protein sequence ID" value="NHT74518.1"/>
    <property type="molecule type" value="Genomic_DNA"/>
</dbReference>
<protein>
    <submittedName>
        <fullName evidence="2">tRNA (Adenosine(37)-N6)-threonylcarbamoyltransferase complex dimerization subunit type 1 TsaB</fullName>
    </submittedName>
</protein>
<dbReference type="PANTHER" id="PTHR11735">
    <property type="entry name" value="TRNA N6-ADENOSINE THREONYLCARBAMOYLTRANSFERASE"/>
    <property type="match status" value="1"/>
</dbReference>
<dbReference type="InterPro" id="IPR043129">
    <property type="entry name" value="ATPase_NBD"/>
</dbReference>
<dbReference type="AlphaFoldDB" id="A0AA43ZAZ2"/>
<keyword evidence="3" id="KW-1185">Reference proteome</keyword>
<sequence>MIVLAIDTAGTACNVALYDAARDATLSTAGADIGRGHAERLMGFIDEALEAAGLEMDKVDRIAVTIGPGSFTGIRVGVATARGLGLALGRPVVGISVLQALATSVLATAPGHPVLIVTDAKREEVYLQTFDAAGQPMAEAEALDVGAARATFATFAGTISGSGASLLREDAAAEASERPFDTADIAVVAKLGAAADPATALPKPLYLRGPDVRSQAGFAVARA</sequence>
<dbReference type="PANTHER" id="PTHR11735:SF11">
    <property type="entry name" value="TRNA THREONYLCARBAMOYLADENOSINE BIOSYNTHESIS PROTEIN TSAB"/>
    <property type="match status" value="1"/>
</dbReference>
<reference evidence="2" key="1">
    <citation type="submission" date="2020-03" db="EMBL/GenBank/DDBJ databases">
        <title>Ferranicluibacter endophyticum gen. nov., sp. nov., a new genus isolated from Rubus ulmifolius Schott. stem.</title>
        <authorList>
            <person name="Roca-Couso R."/>
            <person name="Flores-Felix J.D."/>
            <person name="Igual J.M."/>
            <person name="Rivas R."/>
        </authorList>
    </citation>
    <scope>NUCLEOTIDE SEQUENCE</scope>
    <source>
        <strain evidence="2">CRRU44</strain>
    </source>
</reference>
<comment type="caution">
    <text evidence="2">The sequence shown here is derived from an EMBL/GenBank/DDBJ whole genome shotgun (WGS) entry which is preliminary data.</text>
</comment>
<accession>A0AA43ZAZ2</accession>
<feature type="domain" description="Gcp-like" evidence="1">
    <location>
        <begin position="35"/>
        <end position="144"/>
    </location>
</feature>
<dbReference type="GO" id="GO:0005829">
    <property type="term" value="C:cytosol"/>
    <property type="evidence" value="ECO:0007669"/>
    <property type="project" value="TreeGrafter"/>
</dbReference>
<gene>
    <name evidence="2" type="primary">tsaB</name>
    <name evidence="2" type="ORF">G8E10_01980</name>
</gene>
<dbReference type="SUPFAM" id="SSF53067">
    <property type="entry name" value="Actin-like ATPase domain"/>
    <property type="match status" value="1"/>
</dbReference>
<dbReference type="CDD" id="cd24032">
    <property type="entry name" value="ASKHA_NBD_TsaB"/>
    <property type="match status" value="1"/>
</dbReference>
<evidence type="ECO:0000313" key="2">
    <source>
        <dbReference type="EMBL" id="NHT74518.1"/>
    </source>
</evidence>
<dbReference type="Proteomes" id="UP001155840">
    <property type="component" value="Unassembled WGS sequence"/>
</dbReference>
<dbReference type="RefSeq" id="WP_167126353.1">
    <property type="nucleotide sequence ID" value="NZ_JAANCM010000001.1"/>
</dbReference>
<dbReference type="Pfam" id="PF00814">
    <property type="entry name" value="TsaD"/>
    <property type="match status" value="1"/>
</dbReference>
<dbReference type="InterPro" id="IPR000905">
    <property type="entry name" value="Gcp-like_dom"/>
</dbReference>
<proteinExistence type="predicted"/>
<dbReference type="GO" id="GO:0002949">
    <property type="term" value="P:tRNA threonylcarbamoyladenosine modification"/>
    <property type="evidence" value="ECO:0007669"/>
    <property type="project" value="InterPro"/>
</dbReference>
<evidence type="ECO:0000259" key="1">
    <source>
        <dbReference type="Pfam" id="PF00814"/>
    </source>
</evidence>
<organism evidence="2 3">
    <name type="scientific">Ferranicluibacter rubi</name>
    <dbReference type="NCBI Taxonomy" id="2715133"/>
    <lineage>
        <taxon>Bacteria</taxon>
        <taxon>Pseudomonadati</taxon>
        <taxon>Pseudomonadota</taxon>
        <taxon>Alphaproteobacteria</taxon>
        <taxon>Hyphomicrobiales</taxon>
        <taxon>Rhizobiaceae</taxon>
        <taxon>Ferranicluibacter</taxon>
    </lineage>
</organism>
<dbReference type="InterPro" id="IPR022496">
    <property type="entry name" value="T6A_TsaB"/>
</dbReference>
<evidence type="ECO:0000313" key="3">
    <source>
        <dbReference type="Proteomes" id="UP001155840"/>
    </source>
</evidence>